<feature type="transmembrane region" description="Helical" evidence="7">
    <location>
        <begin position="200"/>
        <end position="220"/>
    </location>
</feature>
<protein>
    <submittedName>
        <fullName evidence="9">Sugar ABC transporter permease</fullName>
    </submittedName>
</protein>
<dbReference type="SUPFAM" id="SSF161098">
    <property type="entry name" value="MetI-like"/>
    <property type="match status" value="1"/>
</dbReference>
<evidence type="ECO:0000313" key="9">
    <source>
        <dbReference type="EMBL" id="WXA91573.1"/>
    </source>
</evidence>
<gene>
    <name evidence="9" type="ORF">LZC95_34580</name>
</gene>
<dbReference type="PROSITE" id="PS50928">
    <property type="entry name" value="ABC_TM1"/>
    <property type="match status" value="1"/>
</dbReference>
<keyword evidence="6 7" id="KW-0472">Membrane</keyword>
<evidence type="ECO:0000256" key="3">
    <source>
        <dbReference type="ARBA" id="ARBA00022475"/>
    </source>
</evidence>
<evidence type="ECO:0000256" key="4">
    <source>
        <dbReference type="ARBA" id="ARBA00022692"/>
    </source>
</evidence>
<feature type="domain" description="ABC transmembrane type-1" evidence="8">
    <location>
        <begin position="66"/>
        <end position="278"/>
    </location>
</feature>
<feature type="transmembrane region" description="Helical" evidence="7">
    <location>
        <begin position="70"/>
        <end position="91"/>
    </location>
</feature>
<keyword evidence="4 7" id="KW-0812">Transmembrane</keyword>
<dbReference type="EMBL" id="CP089982">
    <property type="protein sequence ID" value="WXA91573.1"/>
    <property type="molecule type" value="Genomic_DNA"/>
</dbReference>
<evidence type="ECO:0000256" key="6">
    <source>
        <dbReference type="ARBA" id="ARBA00023136"/>
    </source>
</evidence>
<evidence type="ECO:0000313" key="10">
    <source>
        <dbReference type="Proteomes" id="UP001379533"/>
    </source>
</evidence>
<evidence type="ECO:0000256" key="5">
    <source>
        <dbReference type="ARBA" id="ARBA00022989"/>
    </source>
</evidence>
<evidence type="ECO:0000259" key="8">
    <source>
        <dbReference type="PROSITE" id="PS50928"/>
    </source>
</evidence>
<dbReference type="InterPro" id="IPR035906">
    <property type="entry name" value="MetI-like_sf"/>
</dbReference>
<dbReference type="CDD" id="cd06261">
    <property type="entry name" value="TM_PBP2"/>
    <property type="match status" value="1"/>
</dbReference>
<sequence>MRPRTPSSPWFMLGPSLALLFVFVVFPVGLAVYESFYQWDLLTDPVYVQTDNYRALNERGELLHLALRTLGFSVMVVTGAMILGLGLAVLLNRRGRLFAFARAAIFSAYVVSWVAVALLFMWLLDADHGVFAAVLKIMHLPRIGFLTDPNTALATLAGVTVWKITGYAMVIFLAGLQSVPPSLLEAAALDGAGRWSRFRFVVWPLLRPTAAFVATTSLVISFQTFDVVRIMTQGGPANATSLFVYAIYEQVFLDLSIGKASAITVIFFFVLVAVASLQLRFWRARSERRT</sequence>
<dbReference type="PANTHER" id="PTHR30193:SF37">
    <property type="entry name" value="INNER MEMBRANE ABC TRANSPORTER PERMEASE PROTEIN YCJO"/>
    <property type="match status" value="1"/>
</dbReference>
<comment type="similarity">
    <text evidence="7">Belongs to the binding-protein-dependent transport system permease family.</text>
</comment>
<dbReference type="Proteomes" id="UP001379533">
    <property type="component" value="Chromosome"/>
</dbReference>
<evidence type="ECO:0000256" key="2">
    <source>
        <dbReference type="ARBA" id="ARBA00022448"/>
    </source>
</evidence>
<feature type="transmembrane region" description="Helical" evidence="7">
    <location>
        <begin position="260"/>
        <end position="282"/>
    </location>
</feature>
<feature type="transmembrane region" description="Helical" evidence="7">
    <location>
        <begin position="103"/>
        <end position="124"/>
    </location>
</feature>
<name>A0ABZ2JYJ7_9BACT</name>
<comment type="subcellular location">
    <subcellularLocation>
        <location evidence="1 7">Cell membrane</location>
        <topology evidence="1 7">Multi-pass membrane protein</topology>
    </subcellularLocation>
</comment>
<keyword evidence="10" id="KW-1185">Reference proteome</keyword>
<dbReference type="RefSeq" id="WP_394842193.1">
    <property type="nucleotide sequence ID" value="NZ_CP089982.1"/>
</dbReference>
<feature type="transmembrane region" description="Helical" evidence="7">
    <location>
        <begin position="159"/>
        <end position="180"/>
    </location>
</feature>
<organism evidence="9 10">
    <name type="scientific">Pendulispora brunnea</name>
    <dbReference type="NCBI Taxonomy" id="2905690"/>
    <lineage>
        <taxon>Bacteria</taxon>
        <taxon>Pseudomonadati</taxon>
        <taxon>Myxococcota</taxon>
        <taxon>Myxococcia</taxon>
        <taxon>Myxococcales</taxon>
        <taxon>Sorangiineae</taxon>
        <taxon>Pendulisporaceae</taxon>
        <taxon>Pendulispora</taxon>
    </lineage>
</organism>
<accession>A0ABZ2JYJ7</accession>
<keyword evidence="5 7" id="KW-1133">Transmembrane helix</keyword>
<reference evidence="9 10" key="1">
    <citation type="submission" date="2021-12" db="EMBL/GenBank/DDBJ databases">
        <title>Discovery of the Pendulisporaceae a myxobacterial family with distinct sporulation behavior and unique specialized metabolism.</title>
        <authorList>
            <person name="Garcia R."/>
            <person name="Popoff A."/>
            <person name="Bader C.D."/>
            <person name="Loehr J."/>
            <person name="Walesch S."/>
            <person name="Walt C."/>
            <person name="Boldt J."/>
            <person name="Bunk B."/>
            <person name="Haeckl F.J.F.P.J."/>
            <person name="Gunesch A.P."/>
            <person name="Birkelbach J."/>
            <person name="Nuebel U."/>
            <person name="Pietschmann T."/>
            <person name="Bach T."/>
            <person name="Mueller R."/>
        </authorList>
    </citation>
    <scope>NUCLEOTIDE SEQUENCE [LARGE SCALE GENOMIC DNA]</scope>
    <source>
        <strain evidence="9 10">MSr12523</strain>
    </source>
</reference>
<proteinExistence type="inferred from homology"/>
<feature type="transmembrane region" description="Helical" evidence="7">
    <location>
        <begin position="12"/>
        <end position="33"/>
    </location>
</feature>
<dbReference type="Gene3D" id="1.10.3720.10">
    <property type="entry name" value="MetI-like"/>
    <property type="match status" value="1"/>
</dbReference>
<dbReference type="Pfam" id="PF00528">
    <property type="entry name" value="BPD_transp_1"/>
    <property type="match status" value="1"/>
</dbReference>
<keyword evidence="3" id="KW-1003">Cell membrane</keyword>
<dbReference type="PANTHER" id="PTHR30193">
    <property type="entry name" value="ABC TRANSPORTER PERMEASE PROTEIN"/>
    <property type="match status" value="1"/>
</dbReference>
<keyword evidence="2 7" id="KW-0813">Transport</keyword>
<evidence type="ECO:0000256" key="1">
    <source>
        <dbReference type="ARBA" id="ARBA00004651"/>
    </source>
</evidence>
<dbReference type="InterPro" id="IPR000515">
    <property type="entry name" value="MetI-like"/>
</dbReference>
<evidence type="ECO:0000256" key="7">
    <source>
        <dbReference type="RuleBase" id="RU363032"/>
    </source>
</evidence>
<dbReference type="InterPro" id="IPR051393">
    <property type="entry name" value="ABC_transporter_permease"/>
</dbReference>